<proteinExistence type="predicted"/>
<gene>
    <name evidence="1" type="ORF">JR316_0009911</name>
</gene>
<sequence>MTTSYAESSSQALISIPSTQHRPHFERGRHSNSHFSGNHHIHTVTAQELWQPILHSSNQVVLYNPRSHALSVASAAASEELASGVVVASRMRREEISNNTRLITNACPYCKQSLPAGFSGYPSSTTHPEASLGQESGIRENEDAWGYINTSDEDDEDSGEVQAVSTDPAYHSRASDYFRLLAIANETASVTSGSRRPSISPSHNQGNHEGEERRRPRERSRTPDNRSTKGAFPAEKMAQGYFKTFFQEEYKLGMGASGSVFLCQHVLDGNPLGHFAVKKIAVGESHSYLLKILREVRLLERLHHPNIITYHHAWLENSQFSSFGPTVPTLHVLMQWAEGGSSLDDFIDVRLGRKPAHIHMHPLLSSTSSVFTPSVPPSPASSNNELPGGEVPTTPTPTAASFKHTRFATESPGAEPRHSPSKPEDAQSRAARIQAFRAYQRAPPEEKERMRREMENVFGTGPGEGPAGTAKTQWTAVHLLSAQEVTSLFRDVTEGLAFLHGKSILHLDLKPGNVLLTWDEGKLIPRAMLSDFGTSRDMINSSRVPRSGNTGTLEYTAPESLPSPETGMLRQIDSKADMWSLGMILHKLLFFKLPYRYASVGDANGEPISREDEGGKMERLEKEVQEYPGFKSVPSMVTGFENRRLPRAFLVLLENLLHKTPVGRPSVERVVTAIREGKLDPLAEIPSQNLPLARPRGELSVSSASGAPDTIKNEDYSEPTRVLALPSPVEVLGPEETSLRNWLTWKMWKPLLTGVFFPVKKGRRSKKGVPAGKNWHHSRNRLGLRLIRSSLLVVKVLTISRVCLNPATRPRPVVVALLLVAAVSDTVIDHEDEGTERQLRTGSRVRGVWVTVGLALLHFGILGLSAWSEWGGVDHFYAWKRICCIPMAGTSRGPLQHSELA</sequence>
<accession>A0ACB8GPM4</accession>
<keyword evidence="1" id="KW-0808">Transferase</keyword>
<keyword evidence="2" id="KW-1185">Reference proteome</keyword>
<protein>
    <submittedName>
        <fullName evidence="1">Serine/threonine-protein kinase iksA</fullName>
    </submittedName>
</protein>
<evidence type="ECO:0000313" key="2">
    <source>
        <dbReference type="Proteomes" id="UP000664032"/>
    </source>
</evidence>
<reference evidence="1" key="1">
    <citation type="submission" date="2021-10" db="EMBL/GenBank/DDBJ databases">
        <title>Psilocybe cubensis genome.</title>
        <authorList>
            <person name="Mckernan K.J."/>
            <person name="Crawford S."/>
            <person name="Trippe A."/>
            <person name="Kane L.T."/>
            <person name="Mclaughlin S."/>
        </authorList>
    </citation>
    <scope>NUCLEOTIDE SEQUENCE</scope>
    <source>
        <strain evidence="1">MGC-MH-2018</strain>
    </source>
</reference>
<name>A0ACB8GPM4_PSICU</name>
<dbReference type="EMBL" id="JAFIQS020000009">
    <property type="protein sequence ID" value="KAH9477685.1"/>
    <property type="molecule type" value="Genomic_DNA"/>
</dbReference>
<comment type="caution">
    <text evidence="1">The sequence shown here is derived from an EMBL/GenBank/DDBJ whole genome shotgun (WGS) entry which is preliminary data.</text>
</comment>
<keyword evidence="1" id="KW-0418">Kinase</keyword>
<organism evidence="1 2">
    <name type="scientific">Psilocybe cubensis</name>
    <name type="common">Psychedelic mushroom</name>
    <name type="synonym">Stropharia cubensis</name>
    <dbReference type="NCBI Taxonomy" id="181762"/>
    <lineage>
        <taxon>Eukaryota</taxon>
        <taxon>Fungi</taxon>
        <taxon>Dikarya</taxon>
        <taxon>Basidiomycota</taxon>
        <taxon>Agaricomycotina</taxon>
        <taxon>Agaricomycetes</taxon>
        <taxon>Agaricomycetidae</taxon>
        <taxon>Agaricales</taxon>
        <taxon>Agaricineae</taxon>
        <taxon>Strophariaceae</taxon>
        <taxon>Psilocybe</taxon>
    </lineage>
</organism>
<evidence type="ECO:0000313" key="1">
    <source>
        <dbReference type="EMBL" id="KAH9477685.1"/>
    </source>
</evidence>
<dbReference type="Proteomes" id="UP000664032">
    <property type="component" value="Unassembled WGS sequence"/>
</dbReference>